<dbReference type="PANTHER" id="PTHR42760:SF40">
    <property type="entry name" value="3-OXOACYL-[ACYL-CARRIER-PROTEIN] REDUCTASE, CHLOROPLASTIC"/>
    <property type="match status" value="1"/>
</dbReference>
<dbReference type="Gene3D" id="3.40.50.720">
    <property type="entry name" value="NAD(P)-binding Rossmann-like Domain"/>
    <property type="match status" value="1"/>
</dbReference>
<organism evidence="3 4">
    <name type="scientific">Rubrivirga litoralis</name>
    <dbReference type="NCBI Taxonomy" id="3075598"/>
    <lineage>
        <taxon>Bacteria</taxon>
        <taxon>Pseudomonadati</taxon>
        <taxon>Rhodothermota</taxon>
        <taxon>Rhodothermia</taxon>
        <taxon>Rhodothermales</taxon>
        <taxon>Rubricoccaceae</taxon>
        <taxon>Rubrivirga</taxon>
    </lineage>
</organism>
<evidence type="ECO:0000313" key="4">
    <source>
        <dbReference type="Proteomes" id="UP001267426"/>
    </source>
</evidence>
<dbReference type="InterPro" id="IPR057326">
    <property type="entry name" value="KR_dom"/>
</dbReference>
<dbReference type="Proteomes" id="UP001267426">
    <property type="component" value="Unassembled WGS sequence"/>
</dbReference>
<gene>
    <name evidence="3" type="primary">fabG</name>
    <name evidence="3" type="ORF">RM540_00075</name>
</gene>
<dbReference type="InterPro" id="IPR036291">
    <property type="entry name" value="NAD(P)-bd_dom_sf"/>
</dbReference>
<dbReference type="PANTHER" id="PTHR42760">
    <property type="entry name" value="SHORT-CHAIN DEHYDROGENASES/REDUCTASES FAMILY MEMBER"/>
    <property type="match status" value="1"/>
</dbReference>
<dbReference type="PRINTS" id="PR00080">
    <property type="entry name" value="SDRFAMILY"/>
</dbReference>
<dbReference type="InterPro" id="IPR020904">
    <property type="entry name" value="Sc_DH/Rdtase_CS"/>
</dbReference>
<keyword evidence="4" id="KW-1185">Reference proteome</keyword>
<dbReference type="PRINTS" id="PR00081">
    <property type="entry name" value="GDHRDH"/>
</dbReference>
<dbReference type="NCBIfam" id="NF005559">
    <property type="entry name" value="PRK07231.1"/>
    <property type="match status" value="1"/>
</dbReference>
<dbReference type="NCBIfam" id="NF004198">
    <property type="entry name" value="PRK05653.1-3"/>
    <property type="match status" value="1"/>
</dbReference>
<dbReference type="GO" id="GO:0004316">
    <property type="term" value="F:3-oxoacyl-[acyl-carrier-protein] reductase (NADPH) activity"/>
    <property type="evidence" value="ECO:0007669"/>
    <property type="project" value="UniProtKB-EC"/>
</dbReference>
<evidence type="ECO:0000259" key="2">
    <source>
        <dbReference type="SMART" id="SM00822"/>
    </source>
</evidence>
<dbReference type="EMBL" id="JAVRHT010000001">
    <property type="protein sequence ID" value="MDT0630130.1"/>
    <property type="molecule type" value="Genomic_DNA"/>
</dbReference>
<reference evidence="3 4" key="1">
    <citation type="submission" date="2023-09" db="EMBL/GenBank/DDBJ databases">
        <authorList>
            <person name="Rey-Velasco X."/>
        </authorList>
    </citation>
    <scope>NUCLEOTIDE SEQUENCE [LARGE SCALE GENOMIC DNA]</scope>
    <source>
        <strain evidence="3 4">F394</strain>
    </source>
</reference>
<name>A0ABU3BLH7_9BACT</name>
<comment type="similarity">
    <text evidence="1">Belongs to the short-chain dehydrogenases/reductases (SDR) family.</text>
</comment>
<dbReference type="InterPro" id="IPR002347">
    <property type="entry name" value="SDR_fam"/>
</dbReference>
<accession>A0ABU3BLH7</accession>
<dbReference type="SMART" id="SM00822">
    <property type="entry name" value="PKS_KR"/>
    <property type="match status" value="1"/>
</dbReference>
<dbReference type="EC" id="1.1.1.100" evidence="3"/>
<feature type="domain" description="Ketoreductase" evidence="2">
    <location>
        <begin position="6"/>
        <end position="182"/>
    </location>
</feature>
<dbReference type="PROSITE" id="PS00061">
    <property type="entry name" value="ADH_SHORT"/>
    <property type="match status" value="1"/>
</dbReference>
<evidence type="ECO:0000313" key="3">
    <source>
        <dbReference type="EMBL" id="MDT0630130.1"/>
    </source>
</evidence>
<evidence type="ECO:0000256" key="1">
    <source>
        <dbReference type="ARBA" id="ARBA00006484"/>
    </source>
</evidence>
<dbReference type="Pfam" id="PF13561">
    <property type="entry name" value="adh_short_C2"/>
    <property type="match status" value="1"/>
</dbReference>
<dbReference type="RefSeq" id="WP_311661054.1">
    <property type="nucleotide sequence ID" value="NZ_JAVRHT010000001.1"/>
</dbReference>
<comment type="caution">
    <text evidence="3">The sequence shown here is derived from an EMBL/GenBank/DDBJ whole genome shotgun (WGS) entry which is preliminary data.</text>
</comment>
<sequence length="243" mass="24758">MTLEGKVAVVTGGAQGIGRATCERFVRDGARVVIADLAEDAGHELADRLGGAAVFVRTDVADAESAGGAVQAAVDAFGGLDVLVNNAGITRDATLGKMTGDQFDAVVSVNLKGVYLCTQAALPHLDARGGGAVLNAASVVAHTGNFGQTNYVATKAGVIGMTKTWARELGRKGIRVNAVAPGFVATEMVKTVPEKVLGPLRDKTPLGRLGEPEDVAAAYAFLASDDARFITGAVLNVDGGLVL</sequence>
<keyword evidence="3" id="KW-0560">Oxidoreductase</keyword>
<dbReference type="NCBIfam" id="NF009466">
    <property type="entry name" value="PRK12826.1-2"/>
    <property type="match status" value="1"/>
</dbReference>
<proteinExistence type="inferred from homology"/>
<dbReference type="SUPFAM" id="SSF51735">
    <property type="entry name" value="NAD(P)-binding Rossmann-fold domains"/>
    <property type="match status" value="1"/>
</dbReference>
<protein>
    <submittedName>
        <fullName evidence="3">3-oxoacyl-ACP reductase FabG</fullName>
        <ecNumber evidence="3">1.1.1.100</ecNumber>
    </submittedName>
</protein>